<evidence type="ECO:0000256" key="1">
    <source>
        <dbReference type="SAM" id="MobiDB-lite"/>
    </source>
</evidence>
<dbReference type="Pfam" id="PF11748">
    <property type="entry name" value="DUF3306"/>
    <property type="match status" value="1"/>
</dbReference>
<name>A0ABX7G3C3_9GAMM</name>
<feature type="region of interest" description="Disordered" evidence="1">
    <location>
        <begin position="28"/>
        <end position="83"/>
    </location>
</feature>
<feature type="region of interest" description="Disordered" evidence="1">
    <location>
        <begin position="152"/>
        <end position="209"/>
    </location>
</feature>
<sequence>MNDTSRGFLGRWQARRDAVAAEEAAELANIPAQSAEPEALPTVDSAELADEPRAAAPDTSEGIDAEADAGLPPEPLPDPDAIEVGGSFARFMSTDVDPLTRTAALRALWKQPQYNHIDGLIEYALDYSNQPKLSADASIELAKKVFRHVMEASNEEEDPQTAAQSVPEGETQACTEDNLPEEVQQLSQNDLEEATEVEHPVAQGQYNRV</sequence>
<gene>
    <name evidence="2" type="ORF">JQC75_18590</name>
</gene>
<dbReference type="EMBL" id="CP069213">
    <property type="protein sequence ID" value="QRH01824.1"/>
    <property type="molecule type" value="Genomic_DNA"/>
</dbReference>
<reference evidence="2 3" key="1">
    <citation type="journal article" date="2012" name="Antonie Van Leeuwenhoek">
        <title>Shewanella litorisediminis sp. nov., a gammaproteobacterium isolated from a tidal flat sediment.</title>
        <authorList>
            <person name="Lee M.H."/>
            <person name="Yoon J.H."/>
        </authorList>
    </citation>
    <scope>NUCLEOTIDE SEQUENCE [LARGE SCALE GENOMIC DNA]</scope>
    <source>
        <strain evidence="2 3">SMK1-12</strain>
    </source>
</reference>
<protein>
    <submittedName>
        <fullName evidence="2">DUF3306 domain-containing protein</fullName>
    </submittedName>
</protein>
<organism evidence="2 3">
    <name type="scientific">Shewanella litorisediminis</name>
    <dbReference type="NCBI Taxonomy" id="1173586"/>
    <lineage>
        <taxon>Bacteria</taxon>
        <taxon>Pseudomonadati</taxon>
        <taxon>Pseudomonadota</taxon>
        <taxon>Gammaproteobacteria</taxon>
        <taxon>Alteromonadales</taxon>
        <taxon>Shewanellaceae</taxon>
        <taxon>Shewanella</taxon>
    </lineage>
</organism>
<accession>A0ABX7G3C3</accession>
<keyword evidence="3" id="KW-1185">Reference proteome</keyword>
<evidence type="ECO:0000313" key="2">
    <source>
        <dbReference type="EMBL" id="QRH01824.1"/>
    </source>
</evidence>
<dbReference type="Proteomes" id="UP000596252">
    <property type="component" value="Chromosome"/>
</dbReference>
<dbReference type="RefSeq" id="WP_203325492.1">
    <property type="nucleotide sequence ID" value="NZ_CP069213.1"/>
</dbReference>
<proteinExistence type="predicted"/>
<evidence type="ECO:0000313" key="3">
    <source>
        <dbReference type="Proteomes" id="UP000596252"/>
    </source>
</evidence>
<dbReference type="InterPro" id="IPR021735">
    <property type="entry name" value="DUF3306"/>
</dbReference>